<feature type="domain" description="Lon N-terminal" evidence="6">
    <location>
        <begin position="374"/>
        <end position="583"/>
    </location>
</feature>
<dbReference type="InterPro" id="IPR015947">
    <property type="entry name" value="PUA-like_sf"/>
</dbReference>
<organism evidence="7 8">
    <name type="scientific">Lepisosteus oculatus</name>
    <name type="common">Spotted gar</name>
    <dbReference type="NCBI Taxonomy" id="7918"/>
    <lineage>
        <taxon>Eukaryota</taxon>
        <taxon>Metazoa</taxon>
        <taxon>Chordata</taxon>
        <taxon>Craniata</taxon>
        <taxon>Vertebrata</taxon>
        <taxon>Euteleostomi</taxon>
        <taxon>Actinopterygii</taxon>
        <taxon>Neopterygii</taxon>
        <taxon>Holostei</taxon>
        <taxon>Semionotiformes</taxon>
        <taxon>Lepisosteidae</taxon>
        <taxon>Lepisosteus</taxon>
    </lineage>
</organism>
<evidence type="ECO:0000256" key="2">
    <source>
        <dbReference type="ARBA" id="ARBA00022771"/>
    </source>
</evidence>
<dbReference type="GO" id="GO:0005737">
    <property type="term" value="C:cytoplasm"/>
    <property type="evidence" value="ECO:0007669"/>
    <property type="project" value="UniProtKB-ARBA"/>
</dbReference>
<reference evidence="7" key="2">
    <citation type="submission" date="2025-08" db="UniProtKB">
        <authorList>
            <consortium name="Ensembl"/>
        </authorList>
    </citation>
    <scope>IDENTIFICATION</scope>
</reference>
<dbReference type="InterPro" id="IPR011990">
    <property type="entry name" value="TPR-like_helical_dom_sf"/>
</dbReference>
<dbReference type="SMART" id="SM00464">
    <property type="entry name" value="LON"/>
    <property type="match status" value="1"/>
</dbReference>
<keyword evidence="2 4" id="KW-0863">Zinc-finger</keyword>
<dbReference type="OMA" id="HDTGTEC"/>
<dbReference type="SMART" id="SM00028">
    <property type="entry name" value="TPR"/>
    <property type="match status" value="2"/>
</dbReference>
<dbReference type="EMBL" id="AHAT01027704">
    <property type="status" value="NOT_ANNOTATED_CDS"/>
    <property type="molecule type" value="Genomic_DNA"/>
</dbReference>
<name>W5MUE9_LEPOC</name>
<dbReference type="Proteomes" id="UP000018468">
    <property type="component" value="Linkage group LG6"/>
</dbReference>
<evidence type="ECO:0000313" key="7">
    <source>
        <dbReference type="Ensembl" id="ENSLOCP00000012008.1"/>
    </source>
</evidence>
<reference evidence="8" key="1">
    <citation type="submission" date="2011-12" db="EMBL/GenBank/DDBJ databases">
        <title>The Draft Genome of Lepisosteus oculatus.</title>
        <authorList>
            <consortium name="The Broad Institute Genome Assembly &amp; Analysis Group"/>
            <consortium name="Computational R&amp;D Group"/>
            <consortium name="and Sequencing Platform"/>
            <person name="Di Palma F."/>
            <person name="Alfoldi J."/>
            <person name="Johnson J."/>
            <person name="Berlin A."/>
            <person name="Gnerre S."/>
            <person name="Jaffe D."/>
            <person name="MacCallum I."/>
            <person name="Young S."/>
            <person name="Walker B.J."/>
            <person name="Lander E.S."/>
            <person name="Lindblad-Toh K."/>
        </authorList>
    </citation>
    <scope>NUCLEOTIDE SEQUENCE [LARGE SCALE GENOMIC DNA]</scope>
</reference>
<dbReference type="InterPro" id="IPR001841">
    <property type="entry name" value="Znf_RING"/>
</dbReference>
<dbReference type="HOGENOM" id="CLU_013989_1_2_1"/>
<dbReference type="Pfam" id="PF13445">
    <property type="entry name" value="zf-RING_UBOX"/>
    <property type="match status" value="1"/>
</dbReference>
<dbReference type="PANTHER" id="PTHR23327">
    <property type="entry name" value="RING FINGER PROTEIN 127"/>
    <property type="match status" value="1"/>
</dbReference>
<dbReference type="PANTHER" id="PTHR23327:SF6">
    <property type="entry name" value="LON PEPTIDASE N-TERMINAL DOMAIN AND RING FINGER PROTEIN 1 ISOFORM X1"/>
    <property type="match status" value="1"/>
</dbReference>
<dbReference type="SUPFAM" id="SSF48452">
    <property type="entry name" value="TPR-like"/>
    <property type="match status" value="1"/>
</dbReference>
<dbReference type="Gene3D" id="3.30.40.10">
    <property type="entry name" value="Zinc/RING finger domain, C3HC4 (zinc finger)"/>
    <property type="match status" value="2"/>
</dbReference>
<dbReference type="Gene3D" id="2.30.130.40">
    <property type="entry name" value="LON domain-like"/>
    <property type="match status" value="1"/>
</dbReference>
<feature type="domain" description="RING-type" evidence="5">
    <location>
        <begin position="295"/>
        <end position="333"/>
    </location>
</feature>
<keyword evidence="8" id="KW-1185">Reference proteome</keyword>
<keyword evidence="3" id="KW-0862">Zinc</keyword>
<dbReference type="GeneTree" id="ENSGT00440000033329"/>
<keyword evidence="1" id="KW-0479">Metal-binding</keyword>
<dbReference type="GO" id="GO:0008270">
    <property type="term" value="F:zinc ion binding"/>
    <property type="evidence" value="ECO:0007669"/>
    <property type="project" value="UniProtKB-KW"/>
</dbReference>
<evidence type="ECO:0000256" key="1">
    <source>
        <dbReference type="ARBA" id="ARBA00022723"/>
    </source>
</evidence>
<sequence length="585" mass="67558">MDLLLCPTCHCLMSEPVTVSCGHSFCKSCLGTILPSRCQICRERLKLRDVKNIKTNVLLFSVMEKCYPEDTKLKCNLQDRLKNCEFTEALRIIDEGMRLAPNDVSLQISRAEAKLGLQRYSDALKDLDLLCEMRPTWTEVFFRKGNIFLEMGRKIEALIQYHHCLRLQHEFAPAKHEIQKILHSNGESVPEEVEDLLKVTSMYLRNACPAADPVLSEDAPLSQPLEEERVQASGETNKAKKADSCVSLSHSVSLLPARKNEEELMNRDTEHQRSEICSDVQEFPLNMLSPSDFECPLCIRLFFEPVTTPCGHTFCKSCIERSLDHNLRCPLCKQPLQEYLKNRKYNRTILLEDIMSRLFPCELAERKQIHDAEIAELSNLTKDIPIFVCTVAFPGVPCPLHIFEPRYRLMMRRCMETGTKKFGMCTYEHGKGFADYGCILEILGLDLLPDGRSYVDTIGRNRFRVTKRGQRDGYHTADIEYLEDQKVEGAELELVQRLHDSIYQQACDWYRRLNPRIRDQINKQYGHMPEREDNIQASPSGPSWCWWLLSVMQLDPMYQTTVLSLTSLRDRLGHLRVVLEYFSQS</sequence>
<dbReference type="Bgee" id="ENSLOCG00000009823">
    <property type="expression patterns" value="Expressed in zone of skin and 12 other cell types or tissues"/>
</dbReference>
<accession>W5MUE9</accession>
<evidence type="ECO:0000259" key="5">
    <source>
        <dbReference type="PROSITE" id="PS50089"/>
    </source>
</evidence>
<dbReference type="CDD" id="cd16514">
    <property type="entry name" value="RING-HC_LONFs_rpt2"/>
    <property type="match status" value="1"/>
</dbReference>
<dbReference type="Pfam" id="PF13923">
    <property type="entry name" value="zf-C3HC4_2"/>
    <property type="match status" value="1"/>
</dbReference>
<dbReference type="InterPro" id="IPR027370">
    <property type="entry name" value="Znf-RING_euk"/>
</dbReference>
<reference evidence="7" key="3">
    <citation type="submission" date="2025-09" db="UniProtKB">
        <authorList>
            <consortium name="Ensembl"/>
        </authorList>
    </citation>
    <scope>IDENTIFICATION</scope>
</reference>
<dbReference type="InterPro" id="IPR019734">
    <property type="entry name" value="TPR_rpt"/>
</dbReference>
<dbReference type="CDD" id="cd16513">
    <property type="entry name" value="RING-HC_LONFs_rpt1"/>
    <property type="match status" value="1"/>
</dbReference>
<dbReference type="InParanoid" id="W5MUE9"/>
<dbReference type="InterPro" id="IPR013083">
    <property type="entry name" value="Znf_RING/FYVE/PHD"/>
</dbReference>
<dbReference type="STRING" id="7918.ENSLOCP00000012008"/>
<feature type="domain" description="RING-type" evidence="5">
    <location>
        <begin position="6"/>
        <end position="42"/>
    </location>
</feature>
<dbReference type="SUPFAM" id="SSF88697">
    <property type="entry name" value="PUA domain-like"/>
    <property type="match status" value="1"/>
</dbReference>
<evidence type="ECO:0000256" key="3">
    <source>
        <dbReference type="ARBA" id="ARBA00022833"/>
    </source>
</evidence>
<evidence type="ECO:0000256" key="4">
    <source>
        <dbReference type="PROSITE-ProRule" id="PRU00175"/>
    </source>
</evidence>
<dbReference type="AlphaFoldDB" id="W5MUE9"/>
<dbReference type="InterPro" id="IPR046336">
    <property type="entry name" value="Lon_prtase_N_sf"/>
</dbReference>
<dbReference type="InterPro" id="IPR017907">
    <property type="entry name" value="Znf_RING_CS"/>
</dbReference>
<dbReference type="eggNOG" id="KOG4159">
    <property type="taxonomic scope" value="Eukaryota"/>
</dbReference>
<dbReference type="Gene3D" id="1.25.40.10">
    <property type="entry name" value="Tetratricopeptide repeat domain"/>
    <property type="match status" value="1"/>
</dbReference>
<protein>
    <submittedName>
        <fullName evidence="7">LON peptidase N-terminal domain and ring finger 4</fullName>
    </submittedName>
</protein>
<proteinExistence type="predicted"/>
<evidence type="ECO:0000259" key="6">
    <source>
        <dbReference type="PROSITE" id="PS51787"/>
    </source>
</evidence>
<dbReference type="Pfam" id="PF02190">
    <property type="entry name" value="LON_substr_bdg"/>
    <property type="match status" value="1"/>
</dbReference>
<evidence type="ECO:0000313" key="8">
    <source>
        <dbReference type="Proteomes" id="UP000018468"/>
    </source>
</evidence>
<dbReference type="PROSITE" id="PS51787">
    <property type="entry name" value="LON_N"/>
    <property type="match status" value="1"/>
</dbReference>
<dbReference type="InterPro" id="IPR003111">
    <property type="entry name" value="Lon_prtase_N"/>
</dbReference>
<dbReference type="SMART" id="SM00184">
    <property type="entry name" value="RING"/>
    <property type="match status" value="2"/>
</dbReference>
<dbReference type="SUPFAM" id="SSF57850">
    <property type="entry name" value="RING/U-box"/>
    <property type="match status" value="2"/>
</dbReference>
<dbReference type="PROSITE" id="PS00518">
    <property type="entry name" value="ZF_RING_1"/>
    <property type="match status" value="2"/>
</dbReference>
<dbReference type="PROSITE" id="PS50089">
    <property type="entry name" value="ZF_RING_2"/>
    <property type="match status" value="2"/>
</dbReference>
<dbReference type="Ensembl" id="ENSLOCT00000012029.1">
    <property type="protein sequence ID" value="ENSLOCP00000012008.1"/>
    <property type="gene ID" value="ENSLOCG00000009823.1"/>
</dbReference>